<evidence type="ECO:0000256" key="2">
    <source>
        <dbReference type="SAM" id="MobiDB-lite"/>
    </source>
</evidence>
<gene>
    <name evidence="3" type="primary">SOK1</name>
    <name evidence="3" type="ORF">N0V89_002446</name>
</gene>
<organism evidence="3 4">
    <name type="scientific">Didymosphaeria variabile</name>
    <dbReference type="NCBI Taxonomy" id="1932322"/>
    <lineage>
        <taxon>Eukaryota</taxon>
        <taxon>Fungi</taxon>
        <taxon>Dikarya</taxon>
        <taxon>Ascomycota</taxon>
        <taxon>Pezizomycotina</taxon>
        <taxon>Dothideomycetes</taxon>
        <taxon>Pleosporomycetidae</taxon>
        <taxon>Pleosporales</taxon>
        <taxon>Massarineae</taxon>
        <taxon>Didymosphaeriaceae</taxon>
        <taxon>Didymosphaeria</taxon>
    </lineage>
</organism>
<evidence type="ECO:0000313" key="3">
    <source>
        <dbReference type="EMBL" id="KAJ4357869.1"/>
    </source>
</evidence>
<proteinExistence type="inferred from homology"/>
<comment type="similarity">
    <text evidence="1">Belongs to the TCP11 family.</text>
</comment>
<dbReference type="Proteomes" id="UP001140513">
    <property type="component" value="Unassembled WGS sequence"/>
</dbReference>
<evidence type="ECO:0000256" key="1">
    <source>
        <dbReference type="ARBA" id="ARBA00010954"/>
    </source>
</evidence>
<protein>
    <submittedName>
        <fullName evidence="3">Protein SOSEKI 1</fullName>
    </submittedName>
</protein>
<feature type="compositionally biased region" description="Pro residues" evidence="2">
    <location>
        <begin position="631"/>
        <end position="643"/>
    </location>
</feature>
<dbReference type="GO" id="GO:0010737">
    <property type="term" value="P:protein kinase A signaling"/>
    <property type="evidence" value="ECO:0007669"/>
    <property type="project" value="TreeGrafter"/>
</dbReference>
<feature type="compositionally biased region" description="Polar residues" evidence="2">
    <location>
        <begin position="666"/>
        <end position="677"/>
    </location>
</feature>
<dbReference type="Pfam" id="PF05794">
    <property type="entry name" value="Tcp11"/>
    <property type="match status" value="1"/>
</dbReference>
<accession>A0A9W8XSR9</accession>
<dbReference type="GeneID" id="80905976"/>
<dbReference type="AlphaFoldDB" id="A0A9W8XSR9"/>
<dbReference type="OrthoDB" id="276323at2759"/>
<feature type="region of interest" description="Disordered" evidence="2">
    <location>
        <begin position="610"/>
        <end position="677"/>
    </location>
</feature>
<dbReference type="InterPro" id="IPR008862">
    <property type="entry name" value="Tcp11"/>
</dbReference>
<keyword evidence="4" id="KW-1185">Reference proteome</keyword>
<dbReference type="PANTHER" id="PTHR12832:SF11">
    <property type="entry name" value="LD23868P"/>
    <property type="match status" value="1"/>
</dbReference>
<reference evidence="3" key="1">
    <citation type="submission" date="2022-10" db="EMBL/GenBank/DDBJ databases">
        <title>Tapping the CABI collections for fungal endophytes: first genome assemblies for Collariella, Neodidymelliopsis, Ascochyta clinopodiicola, Didymella pomorum, Didymosphaeria variabile, Neocosmospora piperis and Neocucurbitaria cava.</title>
        <authorList>
            <person name="Hill R."/>
        </authorList>
    </citation>
    <scope>NUCLEOTIDE SEQUENCE</scope>
    <source>
        <strain evidence="3">IMI 356815</strain>
    </source>
</reference>
<name>A0A9W8XSR9_9PLEO</name>
<dbReference type="RefSeq" id="XP_056074728.1">
    <property type="nucleotide sequence ID" value="XM_056211255.1"/>
</dbReference>
<comment type="caution">
    <text evidence="3">The sequence shown here is derived from an EMBL/GenBank/DDBJ whole genome shotgun (WGS) entry which is preliminary data.</text>
</comment>
<dbReference type="PANTHER" id="PTHR12832">
    <property type="entry name" value="TESTIS-SPECIFIC PROTEIN PBS13 T-COMPLEX 11"/>
    <property type="match status" value="1"/>
</dbReference>
<feature type="compositionally biased region" description="Low complexity" evidence="2">
    <location>
        <begin position="621"/>
        <end position="630"/>
    </location>
</feature>
<sequence length="677" mass="75883">MNAQTPAGSRAADTFLPLSTDVEGTSVGIPANGATWDTTMVSSEGVTRDGNRHHPETTSPIDEYQRPRTLSMAERDIAEELVELVRSHVIGMKGYESEAQRDELVAAFRHATTLPPVTKQSLSELDIQNIISNIKLRHDVNFDKDLSFRPNNEGPRGQQKVRYSDRYWLALEAELHLYTRLFQGTPPFRPSGQVSASVFFQRAQKRVPKVFETIHEVLKSLVPDRDHQRVDEHLDVRMLMQEIERGVCDMVALVEWTARLLKEHCAPMRDEWVDKMVGLMRDGAANNNLKTIVASLQDLVGMLETMKLDVANHQIRNLKPLLIEDTINYEKHYHLDRIVNKRSKINFEAAQRWWAGVIQGLQVQHSSATKDVTRTRLEMFSQAVVSSLFSQDIQQELPDTFYLDTDRLRALKSEVEDLVQFEICFSMFNQLRKGFGHNGAIPNATRDHVRSSLSAIMGESMGHGSQAWIYNSESLSLEIYRQAQVIAGRSPIFDHHNLQATNECLRSLFYSTFTCHASTLEAVLLVQVLDHINKHINSSPTELYNSLVASPPPTSTPFITAPPTIDTLPFYNTPQDRLSDISKRISHIVLLHWRIWAPIAYVQDNASGATTHLPPPPQPAVTPSAPSQSASPPPPAPMCPAPAPEHDVPVVGMMKTGEPPDPGSGYESSVSDQTRLP</sequence>
<dbReference type="EMBL" id="JAPEUX010000002">
    <property type="protein sequence ID" value="KAJ4357869.1"/>
    <property type="molecule type" value="Genomic_DNA"/>
</dbReference>
<evidence type="ECO:0000313" key="4">
    <source>
        <dbReference type="Proteomes" id="UP001140513"/>
    </source>
</evidence>